<feature type="region of interest" description="Disordered" evidence="1">
    <location>
        <begin position="48"/>
        <end position="73"/>
    </location>
</feature>
<reference evidence="2 3" key="1">
    <citation type="submission" date="2016-06" db="EMBL/GenBank/DDBJ databases">
        <authorList>
            <person name="Kjaerup R.B."/>
            <person name="Dalgaard T.S."/>
            <person name="Juul-Madsen H.R."/>
        </authorList>
    </citation>
    <scope>NUCLEOTIDE SEQUENCE [LARGE SCALE GENOMIC DNA]</scope>
    <source>
        <strain evidence="2 3">DSM 45577</strain>
    </source>
</reference>
<sequence>MPQEESPGIADILPILNDNQYARWQKLSVNEQLTVISDAEVQTRLKSAMTTAKTADEARGRSAGRDAEGAETKRDFSEVELNLQVGRTIDQIRNNSQLAEVAQLRHPSHQDPGQGTGNLGSDQMEARRSTSEDISLVRAGAEKPQQPEFTPDDLEERLSTKHHMKWFQLSDSEQVRVFKDSDVQKHLGSTCEAEGKLELARKHYTSEEIDRHQATVALFTTRLNRCAGLAIAKINITDQESEWAETARLRHSSHQGTAQATPTYSQVAARGLPAQSPACPPKR</sequence>
<dbReference type="EMBL" id="FMIA01000002">
    <property type="protein sequence ID" value="SCL60173.1"/>
    <property type="molecule type" value="Genomic_DNA"/>
</dbReference>
<name>A0A1C6V1K7_9ACTN</name>
<feature type="region of interest" description="Disordered" evidence="1">
    <location>
        <begin position="102"/>
        <end position="151"/>
    </location>
</feature>
<feature type="compositionally biased region" description="Polar residues" evidence="1">
    <location>
        <begin position="254"/>
        <end position="266"/>
    </location>
</feature>
<proteinExistence type="predicted"/>
<gene>
    <name evidence="2" type="ORF">GA0070617_4303</name>
</gene>
<evidence type="ECO:0000256" key="1">
    <source>
        <dbReference type="SAM" id="MobiDB-lite"/>
    </source>
</evidence>
<evidence type="ECO:0000313" key="2">
    <source>
        <dbReference type="EMBL" id="SCL60173.1"/>
    </source>
</evidence>
<feature type="compositionally biased region" description="Basic and acidic residues" evidence="1">
    <location>
        <begin position="54"/>
        <end position="73"/>
    </location>
</feature>
<organism evidence="2 3">
    <name type="scientific">Micromonospora yangpuensis</name>
    <dbReference type="NCBI Taxonomy" id="683228"/>
    <lineage>
        <taxon>Bacteria</taxon>
        <taxon>Bacillati</taxon>
        <taxon>Actinomycetota</taxon>
        <taxon>Actinomycetes</taxon>
        <taxon>Micromonosporales</taxon>
        <taxon>Micromonosporaceae</taxon>
        <taxon>Micromonospora</taxon>
    </lineage>
</organism>
<feature type="region of interest" description="Disordered" evidence="1">
    <location>
        <begin position="246"/>
        <end position="283"/>
    </location>
</feature>
<dbReference type="RefSeq" id="WP_091441576.1">
    <property type="nucleotide sequence ID" value="NZ_BMMJ01000002.1"/>
</dbReference>
<protein>
    <submittedName>
        <fullName evidence="2">Uncharacterized protein</fullName>
    </submittedName>
</protein>
<dbReference type="AlphaFoldDB" id="A0A1C6V1K7"/>
<accession>A0A1C6V1K7</accession>
<evidence type="ECO:0000313" key="3">
    <source>
        <dbReference type="Proteomes" id="UP000198937"/>
    </source>
</evidence>
<keyword evidence="3" id="KW-1185">Reference proteome</keyword>
<dbReference type="Proteomes" id="UP000198937">
    <property type="component" value="Unassembled WGS sequence"/>
</dbReference>